<dbReference type="EMBL" id="JH930470">
    <property type="protein sequence ID" value="EKM57633.1"/>
    <property type="molecule type" value="Genomic_DNA"/>
</dbReference>
<proteinExistence type="predicted"/>
<dbReference type="GeneID" id="18915201"/>
<dbReference type="InParanoid" id="K5W1A3"/>
<sequence length="85" mass="9457">MQPLVLINRFMINIRTVDSEVSDYSVCLTDRQQAQPSVQFRRSTNRLGNTMGTLYDGLSNEPWDGEASSAEIDEAGCWEAIGAET</sequence>
<evidence type="ECO:0000313" key="1">
    <source>
        <dbReference type="EMBL" id="EKM57633.1"/>
    </source>
</evidence>
<evidence type="ECO:0000313" key="2">
    <source>
        <dbReference type="Proteomes" id="UP000008370"/>
    </source>
</evidence>
<protein>
    <submittedName>
        <fullName evidence="1">Uncharacterized protein</fullName>
    </submittedName>
</protein>
<dbReference type="HOGENOM" id="CLU_053360_4_2_1"/>
<dbReference type="AlphaFoldDB" id="K5W1A3"/>
<organism evidence="1 2">
    <name type="scientific">Phanerochaete carnosa (strain HHB-10118-sp)</name>
    <name type="common">White-rot fungus</name>
    <name type="synonym">Peniophora carnosa</name>
    <dbReference type="NCBI Taxonomy" id="650164"/>
    <lineage>
        <taxon>Eukaryota</taxon>
        <taxon>Fungi</taxon>
        <taxon>Dikarya</taxon>
        <taxon>Basidiomycota</taxon>
        <taxon>Agaricomycotina</taxon>
        <taxon>Agaricomycetes</taxon>
        <taxon>Polyporales</taxon>
        <taxon>Phanerochaetaceae</taxon>
        <taxon>Phanerochaete</taxon>
    </lineage>
</organism>
<dbReference type="RefSeq" id="XP_007392980.1">
    <property type="nucleotide sequence ID" value="XM_007392918.1"/>
</dbReference>
<gene>
    <name evidence="1" type="ORF">PHACADRAFT_251365</name>
</gene>
<accession>K5W1A3</accession>
<dbReference type="Proteomes" id="UP000008370">
    <property type="component" value="Unassembled WGS sequence"/>
</dbReference>
<dbReference type="OrthoDB" id="2756573at2759"/>
<dbReference type="KEGG" id="pco:PHACADRAFT_251365"/>
<keyword evidence="2" id="KW-1185">Reference proteome</keyword>
<reference evidence="1 2" key="1">
    <citation type="journal article" date="2012" name="BMC Genomics">
        <title>Comparative genomics of the white-rot fungi, Phanerochaete carnosa and P. chrysosporium, to elucidate the genetic basis of the distinct wood types they colonize.</title>
        <authorList>
            <person name="Suzuki H."/>
            <person name="MacDonald J."/>
            <person name="Syed K."/>
            <person name="Salamov A."/>
            <person name="Hori C."/>
            <person name="Aerts A."/>
            <person name="Henrissat B."/>
            <person name="Wiebenga A."/>
            <person name="vanKuyk P.A."/>
            <person name="Barry K."/>
            <person name="Lindquist E."/>
            <person name="LaButti K."/>
            <person name="Lapidus A."/>
            <person name="Lucas S."/>
            <person name="Coutinho P."/>
            <person name="Gong Y."/>
            <person name="Samejima M."/>
            <person name="Mahadevan R."/>
            <person name="Abou-Zaid M."/>
            <person name="de Vries R.P."/>
            <person name="Igarashi K."/>
            <person name="Yadav J.S."/>
            <person name="Grigoriev I.V."/>
            <person name="Master E.R."/>
        </authorList>
    </citation>
    <scope>NUCLEOTIDE SEQUENCE [LARGE SCALE GENOMIC DNA]</scope>
    <source>
        <strain evidence="1 2">HHB-10118-sp</strain>
    </source>
</reference>
<name>K5W1A3_PHACS</name>